<evidence type="ECO:0000313" key="1">
    <source>
        <dbReference type="EMBL" id="GIY41891.1"/>
    </source>
</evidence>
<dbReference type="EMBL" id="BPLR01010772">
    <property type="protein sequence ID" value="GIY41891.1"/>
    <property type="molecule type" value="Genomic_DNA"/>
</dbReference>
<comment type="caution">
    <text evidence="1">The sequence shown here is derived from an EMBL/GenBank/DDBJ whole genome shotgun (WGS) entry which is preliminary data.</text>
</comment>
<keyword evidence="2" id="KW-1185">Reference proteome</keyword>
<reference evidence="1 2" key="1">
    <citation type="submission" date="2021-06" db="EMBL/GenBank/DDBJ databases">
        <title>Caerostris extrusa draft genome.</title>
        <authorList>
            <person name="Kono N."/>
            <person name="Arakawa K."/>
        </authorList>
    </citation>
    <scope>NUCLEOTIDE SEQUENCE [LARGE SCALE GENOMIC DNA]</scope>
</reference>
<evidence type="ECO:0000313" key="2">
    <source>
        <dbReference type="Proteomes" id="UP001054945"/>
    </source>
</evidence>
<accession>A0AAV4T977</accession>
<protein>
    <submittedName>
        <fullName evidence="1">Uncharacterized protein</fullName>
    </submittedName>
</protein>
<sequence>MRTCPLLAIKIESGPVTVRNGRVLHSTSGMGRLVLSLAANSAQIMESLLQYVWFDTEFLGSLGSLRRKMFNTFNIHGQLR</sequence>
<organism evidence="1 2">
    <name type="scientific">Caerostris extrusa</name>
    <name type="common">Bark spider</name>
    <name type="synonym">Caerostris bankana</name>
    <dbReference type="NCBI Taxonomy" id="172846"/>
    <lineage>
        <taxon>Eukaryota</taxon>
        <taxon>Metazoa</taxon>
        <taxon>Ecdysozoa</taxon>
        <taxon>Arthropoda</taxon>
        <taxon>Chelicerata</taxon>
        <taxon>Arachnida</taxon>
        <taxon>Araneae</taxon>
        <taxon>Araneomorphae</taxon>
        <taxon>Entelegynae</taxon>
        <taxon>Araneoidea</taxon>
        <taxon>Araneidae</taxon>
        <taxon>Caerostris</taxon>
    </lineage>
</organism>
<proteinExistence type="predicted"/>
<gene>
    <name evidence="1" type="ORF">CEXT_417011</name>
</gene>
<name>A0AAV4T977_CAEEX</name>
<dbReference type="Proteomes" id="UP001054945">
    <property type="component" value="Unassembled WGS sequence"/>
</dbReference>
<dbReference type="AlphaFoldDB" id="A0AAV4T977"/>